<keyword evidence="3" id="KW-1185">Reference proteome</keyword>
<dbReference type="GO" id="GO:0004553">
    <property type="term" value="F:hydrolase activity, hydrolyzing O-glycosyl compounds"/>
    <property type="evidence" value="ECO:0007669"/>
    <property type="project" value="InterPro"/>
</dbReference>
<name>A0A498KWF6_9EURY</name>
<protein>
    <submittedName>
        <fullName evidence="2">UDP-N-acetylglucosamine 2-epimerase (Hydrolyzing)</fullName>
        <ecNumber evidence="2">3.2.1.183</ecNumber>
    </submittedName>
</protein>
<organism evidence="2 3">
    <name type="scientific">Halorientalis pallida</name>
    <dbReference type="NCBI Taxonomy" id="2479928"/>
    <lineage>
        <taxon>Archaea</taxon>
        <taxon>Methanobacteriati</taxon>
        <taxon>Methanobacteriota</taxon>
        <taxon>Stenosarchaea group</taxon>
        <taxon>Halobacteria</taxon>
        <taxon>Halobacteriales</taxon>
        <taxon>Haloarculaceae</taxon>
        <taxon>Halorientalis</taxon>
    </lineage>
</organism>
<dbReference type="GO" id="GO:0006047">
    <property type="term" value="P:UDP-N-acetylglucosamine metabolic process"/>
    <property type="evidence" value="ECO:0007669"/>
    <property type="project" value="InterPro"/>
</dbReference>
<dbReference type="InterPro" id="IPR029767">
    <property type="entry name" value="WecB-like"/>
</dbReference>
<feature type="domain" description="UDP-N-acetylglucosamine 2-epimerase" evidence="1">
    <location>
        <begin position="25"/>
        <end position="369"/>
    </location>
</feature>
<dbReference type="Proteomes" id="UP000289691">
    <property type="component" value="Unassembled WGS sequence"/>
</dbReference>
<dbReference type="SUPFAM" id="SSF53756">
    <property type="entry name" value="UDP-Glycosyltransferase/glycogen phosphorylase"/>
    <property type="match status" value="1"/>
</dbReference>
<keyword evidence="2" id="KW-0378">Hydrolase</keyword>
<dbReference type="PANTHER" id="PTHR43174">
    <property type="entry name" value="UDP-N-ACETYLGLUCOSAMINE 2-EPIMERASE"/>
    <property type="match status" value="1"/>
</dbReference>
<dbReference type="RefSeq" id="WP_129070260.1">
    <property type="nucleotide sequence ID" value="NZ_RDFA01000007.1"/>
</dbReference>
<dbReference type="Pfam" id="PF02350">
    <property type="entry name" value="Epimerase_2"/>
    <property type="match status" value="1"/>
</dbReference>
<dbReference type="InterPro" id="IPR020004">
    <property type="entry name" value="UDP-GlcNAc_Epase"/>
</dbReference>
<reference evidence="2 3" key="1">
    <citation type="submission" date="2019-01" db="EMBL/GenBank/DDBJ databases">
        <title>Halorientalis sp. F13-25 a new haloarchaeum isolated from hypersaline water.</title>
        <authorList>
            <person name="Ana D.-V."/>
            <person name="Cristina S.-P."/>
            <person name="Antonio V."/>
        </authorList>
    </citation>
    <scope>NUCLEOTIDE SEQUENCE [LARGE SCALE GENOMIC DNA]</scope>
    <source>
        <strain evidence="2 3">F13-25</strain>
    </source>
</reference>
<dbReference type="OrthoDB" id="7018at2157"/>
<evidence type="ECO:0000313" key="3">
    <source>
        <dbReference type="Proteomes" id="UP000289691"/>
    </source>
</evidence>
<dbReference type="NCBIfam" id="TIGR03568">
    <property type="entry name" value="NeuC_NnaA"/>
    <property type="match status" value="1"/>
</dbReference>
<dbReference type="InterPro" id="IPR003331">
    <property type="entry name" value="UDP_GlcNAc_Epimerase_2_dom"/>
</dbReference>
<dbReference type="EMBL" id="RDFA01000007">
    <property type="protein sequence ID" value="RXK46927.1"/>
    <property type="molecule type" value="Genomic_DNA"/>
</dbReference>
<dbReference type="PANTHER" id="PTHR43174:SF3">
    <property type="entry name" value="UDP-N-ACETYLGLUCOSAMINE 2-EPIMERASE"/>
    <property type="match status" value="1"/>
</dbReference>
<comment type="caution">
    <text evidence="2">The sequence shown here is derived from an EMBL/GenBank/DDBJ whole genome shotgun (WGS) entry which is preliminary data.</text>
</comment>
<evidence type="ECO:0000313" key="2">
    <source>
        <dbReference type="EMBL" id="RXK46927.1"/>
    </source>
</evidence>
<evidence type="ECO:0000259" key="1">
    <source>
        <dbReference type="Pfam" id="PF02350"/>
    </source>
</evidence>
<sequence>MTARTITVVTGTRAEYGLLKPAMEAIRDREDLSLSLIATGMHLSPEHGYTVEEITADGFDVDRRVHMQLSGDSGTAMAQSLGVGLTGIAGALDDLDPDVVLVLGDRDEAFAGGVAAAHMNIPVAHIHGGDAMRGAIIDDSIRHALTKFAHLHFPVSERSAERIEKLGEEPWRITTVGAPGLDAIREERYTDPDTIMDRYDLEPDEPVVLAVQHPITTEPGAAGQQMRATLDALDAVDAQIVLVYPNSDAGGQRIVGAIESHDATDGFRTFRSMPRADFLGCMNIADAMVGNSSSGIIEAPLFKLPVVDVGPRQAGRERAANTLSVEHDADAIETAIERCLTDEKVRDRVADCENPYDYGGAGELIADRLAGVQLDGELLRKRLTY</sequence>
<dbReference type="EC" id="3.2.1.183" evidence="2"/>
<dbReference type="CDD" id="cd03786">
    <property type="entry name" value="GTB_UDP-GlcNAc_2-Epimerase"/>
    <property type="match status" value="1"/>
</dbReference>
<gene>
    <name evidence="2" type="primary">neuC</name>
    <name evidence="2" type="ORF">EAF64_17425</name>
</gene>
<proteinExistence type="predicted"/>
<dbReference type="Gene3D" id="3.40.50.2000">
    <property type="entry name" value="Glycogen Phosphorylase B"/>
    <property type="match status" value="2"/>
</dbReference>
<keyword evidence="2" id="KW-0326">Glycosidase</keyword>
<accession>A0A498KWF6</accession>
<dbReference type="AlphaFoldDB" id="A0A498KWF6"/>